<reference evidence="5 6" key="1">
    <citation type="submission" date="2017-11" db="EMBL/GenBank/DDBJ databases">
        <title>Evolution of Phototrophy in the Chloroflexi Phylum Driven by Horizontal Gene Transfer.</title>
        <authorList>
            <person name="Ward L.M."/>
            <person name="Hemp J."/>
            <person name="Shih P.M."/>
            <person name="Mcglynn S.E."/>
            <person name="Fischer W."/>
        </authorList>
    </citation>
    <scope>NUCLEOTIDE SEQUENCE [LARGE SCALE GENOMIC DNA]</scope>
    <source>
        <strain evidence="4">CP1_1M</strain>
        <strain evidence="3">JP3_13</strain>
    </source>
</reference>
<dbReference type="EMBL" id="PGTM01000002">
    <property type="protein sequence ID" value="PJF37412.1"/>
    <property type="molecule type" value="Genomic_DNA"/>
</dbReference>
<evidence type="ECO:0000256" key="1">
    <source>
        <dbReference type="SAM" id="MobiDB-lite"/>
    </source>
</evidence>
<dbReference type="EMBL" id="PGTL01000003">
    <property type="protein sequence ID" value="PJF43179.1"/>
    <property type="molecule type" value="Genomic_DNA"/>
</dbReference>
<protein>
    <recommendedName>
        <fullName evidence="2">4-fold beta flower domain-containing protein</fullName>
    </recommendedName>
</protein>
<evidence type="ECO:0000313" key="5">
    <source>
        <dbReference type="Proteomes" id="UP000228947"/>
    </source>
</evidence>
<accession>A0A2M8PIP0</accession>
<name>A0A2M8Q099_9CHLR</name>
<dbReference type="Proteomes" id="UP000228947">
    <property type="component" value="Unassembled WGS sequence"/>
</dbReference>
<dbReference type="Pfam" id="PF21784">
    <property type="entry name" value="Bflower"/>
    <property type="match status" value="1"/>
</dbReference>
<feature type="domain" description="4-fold beta flower" evidence="2">
    <location>
        <begin position="10"/>
        <end position="94"/>
    </location>
</feature>
<proteinExistence type="predicted"/>
<dbReference type="AlphaFoldDB" id="A0A2M8Q099"/>
<comment type="caution">
    <text evidence="4">The sequence shown here is derived from an EMBL/GenBank/DDBJ whole genome shotgun (WGS) entry which is preliminary data.</text>
</comment>
<gene>
    <name evidence="3" type="ORF">CUN49_00380</name>
    <name evidence="4" type="ORF">CUN50_01165</name>
</gene>
<evidence type="ECO:0000313" key="3">
    <source>
        <dbReference type="EMBL" id="PJF37412.1"/>
    </source>
</evidence>
<accession>A0A2M8Q099</accession>
<sequence>MTAKPSKPTFIYTTSGDWQATVVDGRIFDTRGEYIGFVEGASVYTRDGEWIGDLSKDGRILRKRAAKGRPLHPNPPPKPSVRPANLPARAPLPPQNGDLTYDIVDVLEEDPDIFKRVSDRRKDIGG</sequence>
<dbReference type="Proteomes" id="UP000229681">
    <property type="component" value="Unassembled WGS sequence"/>
</dbReference>
<dbReference type="InterPro" id="IPR048911">
    <property type="entry name" value="Bflower"/>
</dbReference>
<evidence type="ECO:0000259" key="2">
    <source>
        <dbReference type="Pfam" id="PF21784"/>
    </source>
</evidence>
<evidence type="ECO:0000313" key="6">
    <source>
        <dbReference type="Proteomes" id="UP000229681"/>
    </source>
</evidence>
<organism evidence="4 5">
    <name type="scientific">Candidatus Thermofonsia Clade 1 bacterium</name>
    <dbReference type="NCBI Taxonomy" id="2364210"/>
    <lineage>
        <taxon>Bacteria</taxon>
        <taxon>Bacillati</taxon>
        <taxon>Chloroflexota</taxon>
        <taxon>Candidatus Thermofontia</taxon>
        <taxon>Candidatus Thermofonsia Clade 1</taxon>
    </lineage>
</organism>
<feature type="region of interest" description="Disordered" evidence="1">
    <location>
        <begin position="64"/>
        <end position="97"/>
    </location>
</feature>
<evidence type="ECO:0000313" key="4">
    <source>
        <dbReference type="EMBL" id="PJF43179.1"/>
    </source>
</evidence>